<reference evidence="5" key="1">
    <citation type="submission" date="2022-10" db="EMBL/GenBank/DDBJ databases">
        <title>Tapping the CABI collections for fungal endophytes: first genome assemblies for Collariella, Neodidymelliopsis, Ascochyta clinopodiicola, Didymella pomorum, Didymosphaeria variabile, Neocosmospora piperis and Neocucurbitaria cava.</title>
        <authorList>
            <person name="Hill R."/>
        </authorList>
    </citation>
    <scope>NUCLEOTIDE SEQUENCE</scope>
    <source>
        <strain evidence="5">IMI 355091</strain>
    </source>
</reference>
<dbReference type="AlphaFoldDB" id="A0A9W8Z8I4"/>
<evidence type="ECO:0000313" key="5">
    <source>
        <dbReference type="EMBL" id="KAJ4400108.1"/>
    </source>
</evidence>
<evidence type="ECO:0000256" key="2">
    <source>
        <dbReference type="ARBA" id="ARBA00011245"/>
    </source>
</evidence>
<dbReference type="SUPFAM" id="SSF50129">
    <property type="entry name" value="GroES-like"/>
    <property type="match status" value="1"/>
</dbReference>
<dbReference type="PANTHER" id="PTHR45348:SF2">
    <property type="entry name" value="ZINC-TYPE ALCOHOL DEHYDROGENASE-LIKE PROTEIN C2E1P3.01"/>
    <property type="match status" value="1"/>
</dbReference>
<proteinExistence type="inferred from homology"/>
<gene>
    <name evidence="5" type="ORF">N0V91_008899</name>
</gene>
<keyword evidence="6" id="KW-1185">Reference proteome</keyword>
<dbReference type="Gene3D" id="3.40.50.720">
    <property type="entry name" value="NAD(P)-binding Rossmann-like Domain"/>
    <property type="match status" value="1"/>
</dbReference>
<sequence length="265" mass="28031">MTNSMRAIRVDQPGGQPYVADDVSIPKPEEGQILVRAVFTAINPVDTIMAQTGAMVQSFPFGPGCDTGGIVVKTGPKAVNAMGREWHNGDRVFGCTRLGTPGHSAWGEYVGALLRDLGVRCVSYALSAQEIIAEVAQVTDERVKFVFDAVGSNNGLMPGLLEAVGGRKQVFFTTTNAFEPLPTADGLSAKTIQLGPIGQPRPEASGLNDAISRYIPALYQLLKGGEVRAGPYQIAGNGMEGILEAWEIKTSSKVAGKVVVKIADE</sequence>
<organism evidence="5 6">
    <name type="scientific">Didymella pomorum</name>
    <dbReference type="NCBI Taxonomy" id="749634"/>
    <lineage>
        <taxon>Eukaryota</taxon>
        <taxon>Fungi</taxon>
        <taxon>Dikarya</taxon>
        <taxon>Ascomycota</taxon>
        <taxon>Pezizomycotina</taxon>
        <taxon>Dothideomycetes</taxon>
        <taxon>Pleosporomycetidae</taxon>
        <taxon>Pleosporales</taxon>
        <taxon>Pleosporineae</taxon>
        <taxon>Didymellaceae</taxon>
        <taxon>Didymella</taxon>
    </lineage>
</organism>
<protein>
    <recommendedName>
        <fullName evidence="4">Alcohol dehydrogenase-like N-terminal domain-containing protein</fullName>
    </recommendedName>
</protein>
<dbReference type="InterPro" id="IPR013154">
    <property type="entry name" value="ADH-like_N"/>
</dbReference>
<accession>A0A9W8Z8I4</accession>
<comment type="caution">
    <text evidence="5">The sequence shown here is derived from an EMBL/GenBank/DDBJ whole genome shotgun (WGS) entry which is preliminary data.</text>
</comment>
<comment type="similarity">
    <text evidence="1">Belongs to the zinc-containing alcohol dehydrogenase family.</text>
</comment>
<dbReference type="InterPro" id="IPR047122">
    <property type="entry name" value="Trans-enoyl_RdTase-like"/>
</dbReference>
<dbReference type="EMBL" id="JAPEVA010000094">
    <property type="protein sequence ID" value="KAJ4400108.1"/>
    <property type="molecule type" value="Genomic_DNA"/>
</dbReference>
<dbReference type="OrthoDB" id="48317at2759"/>
<evidence type="ECO:0000313" key="6">
    <source>
        <dbReference type="Proteomes" id="UP001140510"/>
    </source>
</evidence>
<comment type="subunit">
    <text evidence="2">Monomer.</text>
</comment>
<feature type="domain" description="Alcohol dehydrogenase-like N-terminal" evidence="4">
    <location>
        <begin position="30"/>
        <end position="97"/>
    </location>
</feature>
<dbReference type="Proteomes" id="UP001140510">
    <property type="component" value="Unassembled WGS sequence"/>
</dbReference>
<dbReference type="InterPro" id="IPR011032">
    <property type="entry name" value="GroES-like_sf"/>
</dbReference>
<dbReference type="Pfam" id="PF08240">
    <property type="entry name" value="ADH_N"/>
    <property type="match status" value="1"/>
</dbReference>
<keyword evidence="3" id="KW-0560">Oxidoreductase</keyword>
<name>A0A9W8Z8I4_9PLEO</name>
<dbReference type="GO" id="GO:0016651">
    <property type="term" value="F:oxidoreductase activity, acting on NAD(P)H"/>
    <property type="evidence" value="ECO:0007669"/>
    <property type="project" value="InterPro"/>
</dbReference>
<evidence type="ECO:0000256" key="3">
    <source>
        <dbReference type="ARBA" id="ARBA00023002"/>
    </source>
</evidence>
<dbReference type="Gene3D" id="3.90.180.10">
    <property type="entry name" value="Medium-chain alcohol dehydrogenases, catalytic domain"/>
    <property type="match status" value="2"/>
</dbReference>
<evidence type="ECO:0000259" key="4">
    <source>
        <dbReference type="Pfam" id="PF08240"/>
    </source>
</evidence>
<evidence type="ECO:0000256" key="1">
    <source>
        <dbReference type="ARBA" id="ARBA00008072"/>
    </source>
</evidence>
<dbReference type="PANTHER" id="PTHR45348">
    <property type="entry name" value="HYPOTHETICAL OXIDOREDUCTASE (EUROFUNG)"/>
    <property type="match status" value="1"/>
</dbReference>